<sequence>MEKKKIMLPLSVPGLVKHHLDKTEWEGGSQFCGRFHEDIKIVTGRYHVSHGPAKGFGQNPSGLRDDCDRNCENTRIDPSRSFLRRTLILTEDVYASTKMLRQRLRIETETDRKGVESAG</sequence>
<reference evidence="1 2" key="1">
    <citation type="journal article" date="2023" name="Sci. Data">
        <title>Genome assembly of the Korean intertidal mud-creeper Batillaria attramentaria.</title>
        <authorList>
            <person name="Patra A.K."/>
            <person name="Ho P.T."/>
            <person name="Jun S."/>
            <person name="Lee S.J."/>
            <person name="Kim Y."/>
            <person name="Won Y.J."/>
        </authorList>
    </citation>
    <scope>NUCLEOTIDE SEQUENCE [LARGE SCALE GENOMIC DNA]</scope>
    <source>
        <strain evidence="1">Wonlab-2016</strain>
    </source>
</reference>
<comment type="caution">
    <text evidence="1">The sequence shown here is derived from an EMBL/GenBank/DDBJ whole genome shotgun (WGS) entry which is preliminary data.</text>
</comment>
<evidence type="ECO:0000313" key="1">
    <source>
        <dbReference type="EMBL" id="KAK7494296.1"/>
    </source>
</evidence>
<dbReference type="AlphaFoldDB" id="A0ABD0L4S2"/>
<name>A0ABD0L4S2_9CAEN</name>
<accession>A0ABD0L4S2</accession>
<protein>
    <submittedName>
        <fullName evidence="1">Uncharacterized protein</fullName>
    </submittedName>
</protein>
<dbReference type="Proteomes" id="UP001519460">
    <property type="component" value="Unassembled WGS sequence"/>
</dbReference>
<keyword evidence="2" id="KW-1185">Reference proteome</keyword>
<proteinExistence type="predicted"/>
<gene>
    <name evidence="1" type="ORF">BaRGS_00014399</name>
</gene>
<evidence type="ECO:0000313" key="2">
    <source>
        <dbReference type="Proteomes" id="UP001519460"/>
    </source>
</evidence>
<dbReference type="EMBL" id="JACVVK020000084">
    <property type="protein sequence ID" value="KAK7494296.1"/>
    <property type="molecule type" value="Genomic_DNA"/>
</dbReference>
<organism evidence="1 2">
    <name type="scientific">Batillaria attramentaria</name>
    <dbReference type="NCBI Taxonomy" id="370345"/>
    <lineage>
        <taxon>Eukaryota</taxon>
        <taxon>Metazoa</taxon>
        <taxon>Spiralia</taxon>
        <taxon>Lophotrochozoa</taxon>
        <taxon>Mollusca</taxon>
        <taxon>Gastropoda</taxon>
        <taxon>Caenogastropoda</taxon>
        <taxon>Sorbeoconcha</taxon>
        <taxon>Cerithioidea</taxon>
        <taxon>Batillariidae</taxon>
        <taxon>Batillaria</taxon>
    </lineage>
</organism>